<dbReference type="RefSeq" id="WP_184433521.1">
    <property type="nucleotide sequence ID" value="NZ_JACIGI010000009.1"/>
</dbReference>
<evidence type="ECO:0000256" key="1">
    <source>
        <dbReference type="SAM" id="MobiDB-lite"/>
    </source>
</evidence>
<feature type="region of interest" description="Disordered" evidence="1">
    <location>
        <begin position="42"/>
        <end position="69"/>
    </location>
</feature>
<protein>
    <recommendedName>
        <fullName evidence="4">DUF1795 domain-containing protein</fullName>
    </recommendedName>
</protein>
<sequence length="233" mass="25105">MHDHEFGTALARRHLLRGGLGLLVAGTWAGAAVAVAPPPGRKPAPPAGIGPRAPAAPVRPVRPPGPDDPIKVFAPDTWGYRLELPADWTVDTPAPYTVVLSGPQGSDAYFAPVSVQNRRAPRPDNPAASAAAVLAAHREALRARYPRLRVIRETLFRPPPGAADGGRADLPPGRQLVVDWPGEGGPVRRWAVARPRPRAAVVHLWTYTAERRLFDAYLPIARAILDGWRLLEP</sequence>
<gene>
    <name evidence="2" type="ORF">GGD88_001481</name>
</gene>
<keyword evidence="3" id="KW-1185">Reference proteome</keyword>
<evidence type="ECO:0000313" key="3">
    <source>
        <dbReference type="Proteomes" id="UP000555728"/>
    </source>
</evidence>
<dbReference type="InterPro" id="IPR006311">
    <property type="entry name" value="TAT_signal"/>
</dbReference>
<dbReference type="AlphaFoldDB" id="A0A7W6RZ69"/>
<dbReference type="EMBL" id="JACIGI010000009">
    <property type="protein sequence ID" value="MBB4285761.1"/>
    <property type="molecule type" value="Genomic_DNA"/>
</dbReference>
<dbReference type="Gene3D" id="3.40.1000.10">
    <property type="entry name" value="Mog1/PsbP, alpha/beta/alpha sandwich"/>
    <property type="match status" value="1"/>
</dbReference>
<comment type="caution">
    <text evidence="2">The sequence shown here is derived from an EMBL/GenBank/DDBJ whole genome shotgun (WGS) entry which is preliminary data.</text>
</comment>
<evidence type="ECO:0000313" key="2">
    <source>
        <dbReference type="EMBL" id="MBB4285761.1"/>
    </source>
</evidence>
<name>A0A7W6RZ69_9PROT</name>
<feature type="compositionally biased region" description="Low complexity" evidence="1">
    <location>
        <begin position="49"/>
        <end position="59"/>
    </location>
</feature>
<proteinExistence type="predicted"/>
<reference evidence="2 3" key="1">
    <citation type="submission" date="2020-08" db="EMBL/GenBank/DDBJ databases">
        <title>Genome sequencing of Purple Non-Sulfur Bacteria from various extreme environments.</title>
        <authorList>
            <person name="Mayer M."/>
        </authorList>
    </citation>
    <scope>NUCLEOTIDE SEQUENCE [LARGE SCALE GENOMIC DNA]</scope>
    <source>
        <strain evidence="2 3">JA135</strain>
    </source>
</reference>
<accession>A0A7W6RZ69</accession>
<dbReference type="PROSITE" id="PS51318">
    <property type="entry name" value="TAT"/>
    <property type="match status" value="1"/>
</dbReference>
<dbReference type="Proteomes" id="UP000555728">
    <property type="component" value="Unassembled WGS sequence"/>
</dbReference>
<evidence type="ECO:0008006" key="4">
    <source>
        <dbReference type="Google" id="ProtNLM"/>
    </source>
</evidence>
<organism evidence="2 3">
    <name type="scientific">Roseospira goensis</name>
    <dbReference type="NCBI Taxonomy" id="391922"/>
    <lineage>
        <taxon>Bacteria</taxon>
        <taxon>Pseudomonadati</taxon>
        <taxon>Pseudomonadota</taxon>
        <taxon>Alphaproteobacteria</taxon>
        <taxon>Rhodospirillales</taxon>
        <taxon>Rhodospirillaceae</taxon>
        <taxon>Roseospira</taxon>
    </lineage>
</organism>